<proteinExistence type="predicted"/>
<gene>
    <name evidence="1" type="ORF">EYD45_15735</name>
</gene>
<dbReference type="Proteomes" id="UP000291142">
    <property type="component" value="Unassembled WGS sequence"/>
</dbReference>
<name>A0A4Q9FBE4_9FLAO</name>
<organism evidence="1 2">
    <name type="scientific">Hyunsoonleella flava</name>
    <dbReference type="NCBI Taxonomy" id="2527939"/>
    <lineage>
        <taxon>Bacteria</taxon>
        <taxon>Pseudomonadati</taxon>
        <taxon>Bacteroidota</taxon>
        <taxon>Flavobacteriia</taxon>
        <taxon>Flavobacteriales</taxon>
        <taxon>Flavobacteriaceae</taxon>
    </lineage>
</organism>
<comment type="caution">
    <text evidence="1">The sequence shown here is derived from an EMBL/GenBank/DDBJ whole genome shotgun (WGS) entry which is preliminary data.</text>
</comment>
<dbReference type="EMBL" id="SIRT01000017">
    <property type="protein sequence ID" value="TBM99408.1"/>
    <property type="molecule type" value="Genomic_DNA"/>
</dbReference>
<dbReference type="OrthoDB" id="1446716at2"/>
<evidence type="ECO:0000313" key="1">
    <source>
        <dbReference type="EMBL" id="TBM99408.1"/>
    </source>
</evidence>
<dbReference type="AlphaFoldDB" id="A0A4Q9FBE4"/>
<keyword evidence="2" id="KW-1185">Reference proteome</keyword>
<reference evidence="1 2" key="1">
    <citation type="submission" date="2019-02" db="EMBL/GenBank/DDBJ databases">
        <title>Hyunsoonleella sp., isolated from marine sediment.</title>
        <authorList>
            <person name="Liu B.-T."/>
        </authorList>
    </citation>
    <scope>NUCLEOTIDE SEQUENCE [LARGE SCALE GENOMIC DNA]</scope>
    <source>
        <strain evidence="1 2">T58</strain>
    </source>
</reference>
<sequence>MNKFYLSIVMVFTLSRMVGQNTDPLYLWHDYVFDDLYIVNTMEIHSDSTYTSKDWAFEEKKEWTSYKRIKPNVKNGRIKKKGKYFILTEYKNGKEVTLKSRVKLNKRMLIFYYPNASGKLEAQGKYKRVN</sequence>
<evidence type="ECO:0000313" key="2">
    <source>
        <dbReference type="Proteomes" id="UP000291142"/>
    </source>
</evidence>
<dbReference type="RefSeq" id="WP_130965594.1">
    <property type="nucleotide sequence ID" value="NZ_SIRT01000017.1"/>
</dbReference>
<protein>
    <submittedName>
        <fullName evidence="1">Uncharacterized protein</fullName>
    </submittedName>
</protein>
<accession>A0A4Q9FBE4</accession>